<name>A0ACC1L9J2_9FUNG</name>
<evidence type="ECO:0000313" key="2">
    <source>
        <dbReference type="Proteomes" id="UP001140087"/>
    </source>
</evidence>
<gene>
    <name evidence="1" type="primary">MPH1</name>
    <name evidence="1" type="ORF">H4R21_002128</name>
</gene>
<accession>A0ACC1L9J2</accession>
<keyword evidence="1" id="KW-0347">Helicase</keyword>
<dbReference type="Proteomes" id="UP001140087">
    <property type="component" value="Unassembled WGS sequence"/>
</dbReference>
<dbReference type="EMBL" id="JANBUN010000512">
    <property type="protein sequence ID" value="KAJ2803192.1"/>
    <property type="molecule type" value="Genomic_DNA"/>
</dbReference>
<organism evidence="1 2">
    <name type="scientific">Coemansia helicoidea</name>
    <dbReference type="NCBI Taxonomy" id="1286919"/>
    <lineage>
        <taxon>Eukaryota</taxon>
        <taxon>Fungi</taxon>
        <taxon>Fungi incertae sedis</taxon>
        <taxon>Zoopagomycota</taxon>
        <taxon>Kickxellomycotina</taxon>
        <taxon>Kickxellomycetes</taxon>
        <taxon>Kickxellales</taxon>
        <taxon>Kickxellaceae</taxon>
        <taxon>Coemansia</taxon>
    </lineage>
</organism>
<keyword evidence="1" id="KW-0067">ATP-binding</keyword>
<comment type="caution">
    <text evidence="1">The sequence shown here is derived from an EMBL/GenBank/DDBJ whole genome shotgun (WGS) entry which is preliminary data.</text>
</comment>
<reference evidence="1" key="1">
    <citation type="submission" date="2022-07" db="EMBL/GenBank/DDBJ databases">
        <title>Phylogenomic reconstructions and comparative analyses of Kickxellomycotina fungi.</title>
        <authorList>
            <person name="Reynolds N.K."/>
            <person name="Stajich J.E."/>
            <person name="Barry K."/>
            <person name="Grigoriev I.V."/>
            <person name="Crous P."/>
            <person name="Smith M.E."/>
        </authorList>
    </citation>
    <scope>NUCLEOTIDE SEQUENCE</scope>
    <source>
        <strain evidence="1">BCRC 34780</strain>
    </source>
</reference>
<evidence type="ECO:0000313" key="1">
    <source>
        <dbReference type="EMBL" id="KAJ2803192.1"/>
    </source>
</evidence>
<protein>
    <submittedName>
        <fullName evidence="1">3'-5' DNA helicase</fullName>
        <ecNumber evidence="1">3.6.4.12</ecNumber>
    </submittedName>
</protein>
<keyword evidence="2" id="KW-1185">Reference proteome</keyword>
<proteinExistence type="predicted"/>
<feature type="non-terminal residue" evidence="1">
    <location>
        <position position="1"/>
    </location>
</feature>
<dbReference type="EC" id="3.6.4.12" evidence="1"/>
<keyword evidence="1" id="KW-0378">Hydrolase</keyword>
<sequence>PNKRPSLTNHGADRAASPAHPPPKMARTGLAPDAICIDDSDDKLGGSGDSDDFLDQYDFDIDETMLESVESAALPERPQPQPQPPPPRPKAGLAPFQVKESTARGGGDNSLVEQTHAMDAEALRTYVYPLLGGQAARAYQQGAIQRCLHHNTLVALPTGMGKTLIAAVVMANYARWFPRSMSIFLAPTKPLVAQQMRSCRGMIRALLRQAGGPAAQLGDGWIAEMTGHTLPKRRRAIWAEARFVFSTPQILQNDLKTGTLDADCYRRISLLIIDEAHRATGRYAYGESVEGLHARYHGPGTSGPSADQPGLAAPFRVVALTATPGSTMAAVQAVIHQLHISHIFVRTEESMDVAPYIHGRRVEEVVVEFPPWLAAARECLAAVIQRSLHFLCDVCHAMQHPGDPRRISGFQVRMDRDRFCGRPGGARGLDVARVVGEFTALTSLAHIMQLLSEHGLRPAWAALRAWDLEAARARQNQGSSTRARMDCAASKEWSAMMTEFAALVAALDRKPAPAATAAAAAPAQPPRGPPAPVRTDVVSSFFNVANGRPRPAAATPTRPVSLAPPGFLGHPKLERMLDMVRDHFARQADDAAATRIIVFSQFRGSVSEIVSVLEQLRPLARCEAFIGQGAASESKASRPRGGGRGGRGWQGGGRGWRGGWRGGGRGGFGGGGGGSPESASAEEDALPELEGEGGAGVRGQTQKEQLAVLDRFRQGTTNIIVATCVGEEGLDIGEVDLIINYDAPSSPIRLLQRIGRTGRARRGKVIVLLAKDTREENSYKKAQREYKSVQNRIAAGTGLVLRKDLSPPMIPPSLPPGAPARVELPLAKADLAWDDDPPARGAASGPRAKGKRAATQCVGIDSEAHDLFAVLSYKYRLPAAAVPSASGSESQTVARLLERGVAWQSAASPTRLFGHSRRSVLYQRTMLGLENARFRHELDDGPSATPGAGSGFQMPDISDLAAADPAPRAPPPAAAAAAAAKKRRPRAPQPKSQSASSEDSLDDVGDILARPRLQPAAASRKPAARVRNARASPDAADPGREQGAPQQRSIFAAIDMMVKSGKARPVFDWSLAPDPVLLAEAARLGVDLELDAPAEDACERLPPAPPPTRSAFGDIGHPGAFTKLYDEDQLRALSARPAEPPVGRPGLCRAVSPAAADPLMDLDDLDDFDAAEIFSLDDLAVCTPPTPPDSADQPMPGGPGAGDCAVPPAPAAGVGGATDDDLLGFDLDCMDIVVLSDDEADAEGGCIPGAQADVLQASGRSGGRNGLHLDDMPDTMSSSPMCRRVAGRASRTRAASVSPGLAEDPPSAEVQAVRKARSRLVRGRPAPSARHSARDARSPESSSPAAARRAQRGHRRQLARKPNPFVDTEADIGYSDDSDGGGGGGGGNGALQNGHGCSEDEADGDDLDQDLSSFIVDDNEVEFDTPGKATQSGPSAGSAQAQTPSRHIGDIYRRSLVSPTTPVTEIMRRLAEREKQRRWVSDTPTRGAPPPNRPELVAPGDPAESDDDIVGDTQSLADSNDGSSDFDDAANLFTQAA</sequence>
<keyword evidence="1" id="KW-0547">Nucleotide-binding</keyword>